<dbReference type="AlphaFoldDB" id="A0AA38H7D7"/>
<dbReference type="InterPro" id="IPR050302">
    <property type="entry name" value="Rab_GAP_TBC_domain"/>
</dbReference>
<dbReference type="GeneID" id="77726332"/>
<dbReference type="InterPro" id="IPR000195">
    <property type="entry name" value="Rab-GAP-TBC_dom"/>
</dbReference>
<dbReference type="PANTHER" id="PTHR47219:SF22">
    <property type="entry name" value="RAB-GAP TBC DOMAIN-CONTAINING PROTEIN"/>
    <property type="match status" value="1"/>
</dbReference>
<dbReference type="SUPFAM" id="SSF47923">
    <property type="entry name" value="Ypt/Rab-GAP domain of gyp1p"/>
    <property type="match status" value="2"/>
</dbReference>
<organism evidence="6 7">
    <name type="scientific">Dioszegia hungarica</name>
    <dbReference type="NCBI Taxonomy" id="4972"/>
    <lineage>
        <taxon>Eukaryota</taxon>
        <taxon>Fungi</taxon>
        <taxon>Dikarya</taxon>
        <taxon>Basidiomycota</taxon>
        <taxon>Agaricomycotina</taxon>
        <taxon>Tremellomycetes</taxon>
        <taxon>Tremellales</taxon>
        <taxon>Bulleribasidiaceae</taxon>
        <taxon>Dioszegia</taxon>
    </lineage>
</organism>
<reference evidence="6" key="1">
    <citation type="journal article" date="2022" name="G3 (Bethesda)">
        <title>High quality genome of the basidiomycete yeast Dioszegia hungarica PDD-24b-2 isolated from cloud water.</title>
        <authorList>
            <person name="Jarrige D."/>
            <person name="Haridas S."/>
            <person name="Bleykasten-Grosshans C."/>
            <person name="Joly M."/>
            <person name="Nadalig T."/>
            <person name="Sancelme M."/>
            <person name="Vuilleumier S."/>
            <person name="Grigoriev I.V."/>
            <person name="Amato P."/>
            <person name="Bringel F."/>
        </authorList>
    </citation>
    <scope>NUCLEOTIDE SEQUENCE</scope>
    <source>
        <strain evidence="6">PDD-24b-2</strain>
    </source>
</reference>
<gene>
    <name evidence="6" type="ORF">MKK02DRAFT_26029</name>
</gene>
<evidence type="ECO:0000256" key="3">
    <source>
        <dbReference type="SAM" id="Coils"/>
    </source>
</evidence>
<keyword evidence="7" id="KW-1185">Reference proteome</keyword>
<feature type="compositionally biased region" description="Low complexity" evidence="4">
    <location>
        <begin position="161"/>
        <end position="177"/>
    </location>
</feature>
<accession>A0AA38H7D7</accession>
<evidence type="ECO:0000313" key="6">
    <source>
        <dbReference type="EMBL" id="KAI9635822.1"/>
    </source>
</evidence>
<feature type="domain" description="Rab-GAP TBC" evidence="5">
    <location>
        <begin position="290"/>
        <end position="474"/>
    </location>
</feature>
<feature type="region of interest" description="Disordered" evidence="4">
    <location>
        <begin position="1"/>
        <end position="63"/>
    </location>
</feature>
<dbReference type="Gene3D" id="1.10.8.270">
    <property type="entry name" value="putative rabgap domain of human tbc1 domain family member 14 like domains"/>
    <property type="match status" value="1"/>
</dbReference>
<sequence>MWETGASTSASVSSSSLAPQAASTSPVGSFRSIAPGSSPETKPTGPGGLALKPSTPVSASADGGQFSEIALAAETGPGLEPLRISYNSSPVPVPSDVMTATPTVVTPPAEPPTAKASSFFSLSFGTPSVTAATPLAPSRSASGGTPAGGWRSTMSNLLTRSTSSAPSEPTSAGPESAGPSRIPSPSLLLHHINDDLAIRDRRQSRELGGGDKIREGFERVRGEMEGVAREMRRENAAAATAEESEESAEGGASPTRTEEVDWVFWGAVVQDFEEVARERPRDLSKAIQQGIPGVIRGSIWQLMSSSKSIPLEETYKQLLKHTSPHEKSIRKDLSRTFPHHKFFQDAGGRESLFMVLKAYSLYDPEVGYTQGVAFIVAALLLNMPDEEAFCVLVRLMDSYNLRSHYQADMPGLQLRLFQYDRLLEEHVPLVHTHLLRKGIKSSMYASQWFMTLFSYNRFPLSLVYRVLDIVFAEGIEAVFRFSLALLQAAETKLVELDFEQILEYLQTDLFEHYRENATEDGEESWRANDFVRDAYEIRITPFMLDSYTAEFEEERRNQNKHAAEVDQLRNANRHLSNQVKQLESTLATINEEHVELVRQLVMTKIDKEETENELVRYKMMYAELAHSQQDAMSVHSRRSAGSSRHD</sequence>
<dbReference type="Proteomes" id="UP001164286">
    <property type="component" value="Unassembled WGS sequence"/>
</dbReference>
<dbReference type="PANTHER" id="PTHR47219">
    <property type="entry name" value="RAB GTPASE-ACTIVATING PROTEIN 1-LIKE"/>
    <property type="match status" value="1"/>
</dbReference>
<proteinExistence type="predicted"/>
<dbReference type="Gene3D" id="1.10.10.750">
    <property type="entry name" value="Ypt/Rab-GAP domain of gyp1p, domain 1"/>
    <property type="match status" value="1"/>
</dbReference>
<evidence type="ECO:0000256" key="2">
    <source>
        <dbReference type="ARBA" id="ARBA00023054"/>
    </source>
</evidence>
<evidence type="ECO:0000256" key="4">
    <source>
        <dbReference type="SAM" id="MobiDB-lite"/>
    </source>
</evidence>
<feature type="coiled-coil region" evidence="3">
    <location>
        <begin position="551"/>
        <end position="599"/>
    </location>
</feature>
<evidence type="ECO:0000313" key="7">
    <source>
        <dbReference type="Proteomes" id="UP001164286"/>
    </source>
</evidence>
<comment type="caution">
    <text evidence="6">The sequence shown here is derived from an EMBL/GenBank/DDBJ whole genome shotgun (WGS) entry which is preliminary data.</text>
</comment>
<dbReference type="FunFam" id="1.10.8.270:FF:000001">
    <property type="entry name" value="TBC1 domain family member 1"/>
    <property type="match status" value="1"/>
</dbReference>
<evidence type="ECO:0000256" key="1">
    <source>
        <dbReference type="ARBA" id="ARBA00022468"/>
    </source>
</evidence>
<dbReference type="Gene3D" id="1.10.472.80">
    <property type="entry name" value="Ypt/Rab-GAP domain of gyp1p, domain 3"/>
    <property type="match status" value="1"/>
</dbReference>
<dbReference type="GO" id="GO:0031267">
    <property type="term" value="F:small GTPase binding"/>
    <property type="evidence" value="ECO:0007669"/>
    <property type="project" value="TreeGrafter"/>
</dbReference>
<dbReference type="RefSeq" id="XP_052945599.1">
    <property type="nucleotide sequence ID" value="XM_053087131.1"/>
</dbReference>
<dbReference type="EMBL" id="JAKWFO010000005">
    <property type="protein sequence ID" value="KAI9635822.1"/>
    <property type="molecule type" value="Genomic_DNA"/>
</dbReference>
<dbReference type="FunFam" id="1.10.10.750:FF:000003">
    <property type="entry name" value="GTPase activating protein (Evi5)"/>
    <property type="match status" value="1"/>
</dbReference>
<protein>
    <submittedName>
        <fullName evidence="6">Rab-GTPase-TBC domain-containing protein</fullName>
    </submittedName>
</protein>
<dbReference type="Pfam" id="PF23436">
    <property type="entry name" value="RabGap-TBC_2"/>
    <property type="match status" value="1"/>
</dbReference>
<keyword evidence="1" id="KW-0343">GTPase activation</keyword>
<keyword evidence="2 3" id="KW-0175">Coiled coil</keyword>
<feature type="region of interest" description="Disordered" evidence="4">
    <location>
        <begin position="131"/>
        <end position="187"/>
    </location>
</feature>
<dbReference type="FunFam" id="1.10.472.80:FF:000027">
    <property type="entry name" value="GTPase activating protein (Evi5)"/>
    <property type="match status" value="1"/>
</dbReference>
<feature type="region of interest" description="Disordered" evidence="4">
    <location>
        <begin position="231"/>
        <end position="256"/>
    </location>
</feature>
<dbReference type="PROSITE" id="PS50086">
    <property type="entry name" value="TBC_RABGAP"/>
    <property type="match status" value="1"/>
</dbReference>
<dbReference type="InterPro" id="IPR035969">
    <property type="entry name" value="Rab-GAP_TBC_sf"/>
</dbReference>
<evidence type="ECO:0000259" key="5">
    <source>
        <dbReference type="PROSITE" id="PS50086"/>
    </source>
</evidence>
<name>A0AA38H7D7_9TREE</name>
<feature type="compositionally biased region" description="Low complexity" evidence="4">
    <location>
        <begin position="1"/>
        <end position="25"/>
    </location>
</feature>
<dbReference type="SMART" id="SM00164">
    <property type="entry name" value="TBC"/>
    <property type="match status" value="1"/>
</dbReference>
<dbReference type="GO" id="GO:0005096">
    <property type="term" value="F:GTPase activator activity"/>
    <property type="evidence" value="ECO:0007669"/>
    <property type="project" value="UniProtKB-KW"/>
</dbReference>